<feature type="domain" description="FERM" evidence="4">
    <location>
        <begin position="103"/>
        <end position="432"/>
    </location>
</feature>
<dbReference type="PRINTS" id="PR00935">
    <property type="entry name" value="BAND41"/>
</dbReference>
<dbReference type="Gene3D" id="1.20.120.230">
    <property type="entry name" value="Alpha-catenin/vinculin-like"/>
    <property type="match status" value="2"/>
</dbReference>
<organism evidence="6 7">
    <name type="scientific">Hydra vulgaris</name>
    <name type="common">Hydra</name>
    <name type="synonym">Hydra attenuata</name>
    <dbReference type="NCBI Taxonomy" id="6087"/>
    <lineage>
        <taxon>Eukaryota</taxon>
        <taxon>Metazoa</taxon>
        <taxon>Cnidaria</taxon>
        <taxon>Hydrozoa</taxon>
        <taxon>Hydroidolina</taxon>
        <taxon>Anthoathecata</taxon>
        <taxon>Aplanulata</taxon>
        <taxon>Hydridae</taxon>
        <taxon>Hydra</taxon>
    </lineage>
</organism>
<dbReference type="InterPro" id="IPR002404">
    <property type="entry name" value="IRS_PTB"/>
</dbReference>
<dbReference type="InterPro" id="IPR049108">
    <property type="entry name" value="Talin_R4"/>
</dbReference>
<feature type="domain" description="I/LWEQ" evidence="5">
    <location>
        <begin position="1738"/>
        <end position="1981"/>
    </location>
</feature>
<proteinExistence type="predicted"/>
<dbReference type="Pfam" id="PF02174">
    <property type="entry name" value="IRS"/>
    <property type="match status" value="1"/>
</dbReference>
<dbReference type="Pfam" id="PF01608">
    <property type="entry name" value="I_LWEQ"/>
    <property type="match status" value="1"/>
</dbReference>
<reference evidence="7" key="2">
    <citation type="submission" date="2025-08" db="UniProtKB">
        <authorList>
            <consortium name="RefSeq"/>
        </authorList>
    </citation>
    <scope>IDENTIFICATION</scope>
</reference>
<dbReference type="GeneID" id="101241044"/>
<evidence type="ECO:0000259" key="4">
    <source>
        <dbReference type="PROSITE" id="PS50057"/>
    </source>
</evidence>
<dbReference type="SUPFAM" id="SSF109880">
    <property type="entry name" value="A middle domain of Talin 1"/>
    <property type="match status" value="1"/>
</dbReference>
<dbReference type="InterPro" id="IPR002558">
    <property type="entry name" value="ILWEQ_dom"/>
</dbReference>
<dbReference type="Proteomes" id="UP001652625">
    <property type="component" value="Chromosome 02"/>
</dbReference>
<evidence type="ECO:0000256" key="3">
    <source>
        <dbReference type="SAM" id="Coils"/>
    </source>
</evidence>
<evidence type="ECO:0000313" key="6">
    <source>
        <dbReference type="Proteomes" id="UP001652625"/>
    </source>
</evidence>
<dbReference type="PROSITE" id="PS50057">
    <property type="entry name" value="FERM_3"/>
    <property type="match status" value="1"/>
</dbReference>
<dbReference type="SMART" id="SM01244">
    <property type="entry name" value="IRS"/>
    <property type="match status" value="1"/>
</dbReference>
<dbReference type="Pfam" id="PF16511">
    <property type="entry name" value="FERM_f0"/>
    <property type="match status" value="1"/>
</dbReference>
<dbReference type="Gene3D" id="1.20.1410.10">
    <property type="entry name" value="I/LWEQ domain"/>
    <property type="match status" value="1"/>
</dbReference>
<dbReference type="InterPro" id="IPR032425">
    <property type="entry name" value="FERM_f0"/>
</dbReference>
<dbReference type="SUPFAM" id="SSF50729">
    <property type="entry name" value="PH domain-like"/>
    <property type="match status" value="1"/>
</dbReference>
<protein>
    <submittedName>
        <fullName evidence="7">Talin-1 isoform X2</fullName>
    </submittedName>
</protein>
<comment type="subcellular location">
    <subcellularLocation>
        <location evidence="1">Cytoplasm</location>
    </subcellularLocation>
</comment>
<dbReference type="RefSeq" id="XP_065647145.1">
    <property type="nucleotide sequence ID" value="XM_065791073.1"/>
</dbReference>
<evidence type="ECO:0000256" key="1">
    <source>
        <dbReference type="ARBA" id="ARBA00004496"/>
    </source>
</evidence>
<dbReference type="PANTHER" id="PTHR19981:SF1">
    <property type="entry name" value="RHEA, ISOFORM B"/>
    <property type="match status" value="1"/>
</dbReference>
<dbReference type="SMART" id="SM00295">
    <property type="entry name" value="B41"/>
    <property type="match status" value="1"/>
</dbReference>
<dbReference type="InterPro" id="IPR011993">
    <property type="entry name" value="PH-like_dom_sf"/>
</dbReference>
<dbReference type="InterPro" id="IPR019748">
    <property type="entry name" value="FERM_central"/>
</dbReference>
<dbReference type="SUPFAM" id="SSF109885">
    <property type="entry name" value="I/LWEQ domain"/>
    <property type="match status" value="2"/>
</dbReference>
<dbReference type="Pfam" id="PF09141">
    <property type="entry name" value="Talin_middle"/>
    <property type="match status" value="1"/>
</dbReference>
<dbReference type="Pfam" id="PF25177">
    <property type="entry name" value="Talin_VBS2"/>
    <property type="match status" value="1"/>
</dbReference>
<dbReference type="PROSITE" id="PS00661">
    <property type="entry name" value="FERM_2"/>
    <property type="match status" value="1"/>
</dbReference>
<name>A0ABM4BDX0_HYDVU</name>
<dbReference type="InterPro" id="IPR057346">
    <property type="entry name" value="Talin1/2_VBS2"/>
</dbReference>
<dbReference type="Gene3D" id="2.30.29.30">
    <property type="entry name" value="Pleckstrin-homology domain (PH domain)/Phosphotyrosine-binding domain (PTB)"/>
    <property type="match status" value="1"/>
</dbReference>
<evidence type="ECO:0000313" key="7">
    <source>
        <dbReference type="RefSeq" id="XP_065647145.1"/>
    </source>
</evidence>
<dbReference type="Gene3D" id="3.10.20.90">
    <property type="entry name" value="Phosphatidylinositol 3-kinase Catalytic Subunit, Chain A, domain 1"/>
    <property type="match status" value="2"/>
</dbReference>
<keyword evidence="3" id="KW-0175">Coiled coil</keyword>
<feature type="coiled-coil region" evidence="3">
    <location>
        <begin position="1949"/>
        <end position="1976"/>
    </location>
</feature>
<dbReference type="SMART" id="SM00307">
    <property type="entry name" value="ILWEQ"/>
    <property type="match status" value="1"/>
</dbReference>
<dbReference type="InterPro" id="IPR014352">
    <property type="entry name" value="FERM/acyl-CoA-bd_prot_sf"/>
</dbReference>
<gene>
    <name evidence="7" type="primary">LOC101241044</name>
</gene>
<dbReference type="CDD" id="cd14473">
    <property type="entry name" value="FERM_B-lobe"/>
    <property type="match status" value="1"/>
</dbReference>
<dbReference type="InterPro" id="IPR015224">
    <property type="entry name" value="Talin_cent"/>
</dbReference>
<dbReference type="InterPro" id="IPR035963">
    <property type="entry name" value="FERM_2"/>
</dbReference>
<dbReference type="InterPro" id="IPR036476">
    <property type="entry name" value="Talin_cent_sf"/>
</dbReference>
<feature type="coiled-coil region" evidence="3">
    <location>
        <begin position="1006"/>
        <end position="1047"/>
    </location>
</feature>
<dbReference type="InterPro" id="IPR035964">
    <property type="entry name" value="I/LWEQ_dom_sf"/>
</dbReference>
<evidence type="ECO:0000259" key="5">
    <source>
        <dbReference type="PROSITE" id="PS50945"/>
    </source>
</evidence>
<keyword evidence="6" id="KW-1185">Reference proteome</keyword>
<reference evidence="6" key="1">
    <citation type="submission" date="2025-05" db="UniProtKB">
        <authorList>
            <consortium name="RefSeq"/>
        </authorList>
    </citation>
    <scope>NUCLEOTIDE SEQUENCE [LARGE SCALE GENOMIC DNA]</scope>
</reference>
<dbReference type="Gene3D" id="1.20.80.10">
    <property type="match status" value="1"/>
</dbReference>
<dbReference type="SUPFAM" id="SSF47031">
    <property type="entry name" value="Second domain of FERM"/>
    <property type="match status" value="1"/>
</dbReference>
<accession>A0ABM4BDX0</accession>
<dbReference type="Gene3D" id="1.20.1420.10">
    <property type="entry name" value="Talin, central domain"/>
    <property type="match status" value="4"/>
</dbReference>
<dbReference type="InterPro" id="IPR019747">
    <property type="entry name" value="FERM_CS"/>
</dbReference>
<dbReference type="PROSITE" id="PS50945">
    <property type="entry name" value="I_LWEQ"/>
    <property type="match status" value="1"/>
</dbReference>
<dbReference type="InterPro" id="IPR019749">
    <property type="entry name" value="Band_41_domain"/>
</dbReference>
<dbReference type="Pfam" id="PF21692">
    <property type="entry name" value="Talin_R4"/>
    <property type="match status" value="1"/>
</dbReference>
<sequence length="1995" mass="220625">MSTLNIKIDFMIFEDQKIDEKTEKPTLIKTFQVSSSDRVEEVIKLIKEKVSVLETKPSKNFGFGLFYNDLNDEKKSYWLMNSKMIGFYGIENGATLYYKEKDRTLNVKMLDGTKKKLVVDDSKSVGHALEVICEKIGINSLNADEYALFIEEEKEQELLDIPIQVNRRASVMDLIMDKVDQIQEKKVQTIKKKAHTDDDTNWLRNDKTFREVGVHNDSVVVIRRRYVYEKSVNITNPVEINLLYNQYRDNILDGSYPCQLDEAALFAAYQIQVQYGDFDELRYKSGNIDFKECVPKEYFKNKEIQKKIKKEHSKLVGINELDSKYKYIQLCQNLPTYGVTFFVVKEKIDGKNKLIPRLFGVSKESCFRLDEKTKQVLKVWPLTSVKKWASSPTSFTLDFGDYKEGMYTVVTSEGKQICQLIGGYIDIILKRRKRIQMLMGDGDDHGVIAEGTNLPCRRIDISRNNFLNVQESIPQYPRRSSVQGLLSSGQQALTSNLDNSGKAVMILVDELNEESSYDINEPLYEELETEKVDGEYQIEDLMSDIATGVVSIVNKTSNNPSDEELVAVGNSVTSLTSNLTDLTRKLKLQTKVLDNEPDNGSFLDAAKDLAHAFKGLFISLNPKENNRSEVTINVNKISRAFIKINHKVPKNPAFNKVLLEMVNEIKNASDLILAASDDVSQALDGESLLKINKIAAQSKQRMIQFTSSINLLLPYITSSNAQAEISDLIEKLNADANTLGELCLAASSDDNSKYKIQSALIDIKGSSDALLKHIEKNNENFAEQNMYDVLLDANDAFFKCIGDSGEMIKQAIIIGQTCAQLAKSIELSANNSVDEKEKKLEAVAKLSSATAALLKSAKVLRDQPDDYEKQAALKSMVIDAQNVANIVTGDAIKAMSITKLCGSADAALKSTSQMLATAKNVAIKNTDSVAQEYNKISSVFMTVNNKDLADAVKECEPNPKNEIATRKLMSSSKCFVPAASRLILASRALVTPESKTTDAFELSHTILQAEKSLKELSKSMSKASQDKLAYEKVLDTLKSSLQDLEQVPLNDTDIASKGNMKDSPKILHSRMVNLCENVESLIPALIEKEENNIESVDNPLSTFASHLSTLSELVVSFATSTFMSMMPSKQAEMLSTTKTTFESAINMINALNENIDEQQISNFQPDTSNLEPAVVESNNSFKTALKESKELLKDISVENDVWDYAVKAVEVNKKNLADHDGETMLSDPLENDGETILTNPIKNDGDMILANPIENDNATKLNTVHHQNVAKALKIIDQKSHCLAEICCTEPNEQAAINCTIPNDLDEIVQHVSMNYGKLCEDIKQAKIIKSEMGKEFIANTLELGDACVKMMTSAKKFHIDQTEANKKVVAENVSGVSAKVALLVLNVENGFVGRQECVDRMDTLDELIAEINSTKAVAKNHNLFNIDNSTFEEHKEEVLVSIQNVGKNLKAITNMFPVSQTNVAVLVKDAIANANNLGSVMKKAATALGTEDADGQVLLLNAVKDVISALKDLINETEKISDSGTVGDSMKAISKHMVTNLASLLKAVKSIKNESLRGARAVESALEAIQQAIIKNTSSPMPDKRTTKNITPDDLIQATKGINFAIAKVEAAGASLRQADIIEAANVGRTKCLELFEVAQAMIQCTEDDIVREAIVHSVNEANEMYCGVLKHLAQMQNQPELKEEFSTLTQRVTQSVGELVGTAEEINMFQSNQVNIYQSKPAFPTLKFVLKLSDTESDLVCCNDSNVAEIGLLEAAASVEASVKKITELNPKTFKKKVGFELNFEDRILEAAKEVISASANLLKAASLQQKELLETGRIAVNGTNVYVNSRQWADGLVSAAYLVVSTTDSLCDSANGLVLGKSSQEKLIAAAQAVSASTAHLLLASRVKASPFSKVQKNLQAAGASVKSATERLVKTAREGVLYDAENIESYKKVRRGTKTSEIIEQIEAQENILKKERELNLARRRLEVLREQQYAKERADGYSDDESGTSF</sequence>
<dbReference type="CDD" id="cd10569">
    <property type="entry name" value="FERM_C_Talin"/>
    <property type="match status" value="1"/>
</dbReference>
<evidence type="ECO:0000256" key="2">
    <source>
        <dbReference type="ARBA" id="ARBA00022490"/>
    </source>
</evidence>
<dbReference type="PANTHER" id="PTHR19981">
    <property type="entry name" value="TALIN"/>
    <property type="match status" value="1"/>
</dbReference>
<dbReference type="InterPro" id="IPR000299">
    <property type="entry name" value="FERM_domain"/>
</dbReference>
<dbReference type="CDD" id="cd17090">
    <property type="entry name" value="FERM_F1_TLN"/>
    <property type="match status" value="1"/>
</dbReference>
<keyword evidence="2" id="KW-0963">Cytoplasm</keyword>